<feature type="transmembrane region" description="Helical" evidence="14">
    <location>
        <begin position="12"/>
        <end position="31"/>
    </location>
</feature>
<name>A0A7G9T7E2_9LACO</name>
<comment type="subcellular location">
    <subcellularLocation>
        <location evidence="14">Cell membrane</location>
        <topology evidence="14">Multi-pass membrane protein</topology>
        <orientation evidence="14">Cytoplasmic side</orientation>
    </subcellularLocation>
    <subcellularLocation>
        <location evidence="1">Membrane</location>
    </subcellularLocation>
</comment>
<dbReference type="InterPro" id="IPR000642">
    <property type="entry name" value="Peptidase_M41"/>
</dbReference>
<dbReference type="InterPro" id="IPR037219">
    <property type="entry name" value="Peptidase_M41-like"/>
</dbReference>
<dbReference type="FunFam" id="1.20.58.760:FF:000001">
    <property type="entry name" value="ATP-dependent zinc metalloprotease FtsH"/>
    <property type="match status" value="1"/>
</dbReference>
<keyword evidence="7 14" id="KW-0378">Hydrolase</keyword>
<organism evidence="17 18">
    <name type="scientific">Weissella diestrammenae</name>
    <dbReference type="NCBI Taxonomy" id="1162633"/>
    <lineage>
        <taxon>Bacteria</taxon>
        <taxon>Bacillati</taxon>
        <taxon>Bacillota</taxon>
        <taxon>Bacilli</taxon>
        <taxon>Lactobacillales</taxon>
        <taxon>Lactobacillaceae</taxon>
        <taxon>Weissella</taxon>
    </lineage>
</organism>
<evidence type="ECO:0000256" key="15">
    <source>
        <dbReference type="RuleBase" id="RU003651"/>
    </source>
</evidence>
<dbReference type="PROSITE" id="PS00674">
    <property type="entry name" value="AAA"/>
    <property type="match status" value="1"/>
</dbReference>
<keyword evidence="9 14" id="KW-0067">ATP-binding</keyword>
<comment type="similarity">
    <text evidence="13 14">In the central section; belongs to the AAA ATPase family.</text>
</comment>
<dbReference type="KEGG" id="wdi:H9L19_04000"/>
<dbReference type="InterPro" id="IPR005936">
    <property type="entry name" value="FtsH"/>
</dbReference>
<feature type="domain" description="AAA+ ATPase" evidence="16">
    <location>
        <begin position="228"/>
        <end position="367"/>
    </location>
</feature>
<keyword evidence="6 14" id="KW-0547">Nucleotide-binding</keyword>
<dbReference type="EC" id="3.4.24.-" evidence="14"/>
<keyword evidence="12 14" id="KW-0472">Membrane</keyword>
<dbReference type="GO" id="GO:0030163">
    <property type="term" value="P:protein catabolic process"/>
    <property type="evidence" value="ECO:0007669"/>
    <property type="project" value="UniProtKB-UniRule"/>
</dbReference>
<dbReference type="Gene3D" id="3.40.50.300">
    <property type="entry name" value="P-loop containing nucleotide triphosphate hydrolases"/>
    <property type="match status" value="1"/>
</dbReference>
<evidence type="ECO:0000256" key="11">
    <source>
        <dbReference type="ARBA" id="ARBA00023049"/>
    </source>
</evidence>
<feature type="transmembrane region" description="Helical" evidence="14">
    <location>
        <begin position="139"/>
        <end position="159"/>
    </location>
</feature>
<dbReference type="PANTHER" id="PTHR23076:SF113">
    <property type="entry name" value="ATP-DEPENDENT ZINC METALLOPROTEASE FTSH 1, CHLOROPLASTIC-RELATED"/>
    <property type="match status" value="1"/>
</dbReference>
<protein>
    <recommendedName>
        <fullName evidence="14">ATP-dependent zinc metalloprotease FtsH</fullName>
        <ecNumber evidence="14">3.4.24.-</ecNumber>
    </recommendedName>
</protein>
<evidence type="ECO:0000256" key="14">
    <source>
        <dbReference type="HAMAP-Rule" id="MF_01458"/>
    </source>
</evidence>
<evidence type="ECO:0000259" key="16">
    <source>
        <dbReference type="SMART" id="SM00382"/>
    </source>
</evidence>
<dbReference type="InterPro" id="IPR011546">
    <property type="entry name" value="Pept_M41_FtsH_extracell"/>
</dbReference>
<dbReference type="GO" id="GO:0004222">
    <property type="term" value="F:metalloendopeptidase activity"/>
    <property type="evidence" value="ECO:0007669"/>
    <property type="project" value="InterPro"/>
</dbReference>
<accession>A0A7G9T7E2</accession>
<dbReference type="InterPro" id="IPR027417">
    <property type="entry name" value="P-loop_NTPase"/>
</dbReference>
<keyword evidence="3 14" id="KW-0645">Protease</keyword>
<evidence type="ECO:0000256" key="1">
    <source>
        <dbReference type="ARBA" id="ARBA00004370"/>
    </source>
</evidence>
<dbReference type="Pfam" id="PF06480">
    <property type="entry name" value="FtsH_ext"/>
    <property type="match status" value="1"/>
</dbReference>
<proteinExistence type="inferred from homology"/>
<comment type="function">
    <text evidence="14">Acts as a processive, ATP-dependent zinc metallopeptidase for both cytoplasmic and membrane proteins. Plays a role in the quality control of integral membrane proteins.</text>
</comment>
<dbReference type="SUPFAM" id="SSF52540">
    <property type="entry name" value="P-loop containing nucleoside triphosphate hydrolases"/>
    <property type="match status" value="1"/>
</dbReference>
<gene>
    <name evidence="14" type="primary">ftsH</name>
    <name evidence="17" type="ORF">H9L19_04000</name>
</gene>
<dbReference type="PANTHER" id="PTHR23076">
    <property type="entry name" value="METALLOPROTEASE M41 FTSH"/>
    <property type="match status" value="1"/>
</dbReference>
<dbReference type="Pfam" id="PF01434">
    <property type="entry name" value="Peptidase_M41"/>
    <property type="match status" value="1"/>
</dbReference>
<dbReference type="InterPro" id="IPR003959">
    <property type="entry name" value="ATPase_AAA_core"/>
</dbReference>
<evidence type="ECO:0000256" key="12">
    <source>
        <dbReference type="ARBA" id="ARBA00023136"/>
    </source>
</evidence>
<dbReference type="FunFam" id="3.40.50.300:FF:000001">
    <property type="entry name" value="ATP-dependent zinc metalloprotease FtsH"/>
    <property type="match status" value="1"/>
</dbReference>
<dbReference type="CDD" id="cd19501">
    <property type="entry name" value="RecA-like_FtsH"/>
    <property type="match status" value="1"/>
</dbReference>
<dbReference type="Pfam" id="PF17862">
    <property type="entry name" value="AAA_lid_3"/>
    <property type="match status" value="1"/>
</dbReference>
<comment type="subunit">
    <text evidence="14">Homohexamer.</text>
</comment>
<dbReference type="Gene3D" id="1.10.8.60">
    <property type="match status" value="1"/>
</dbReference>
<evidence type="ECO:0000313" key="18">
    <source>
        <dbReference type="Proteomes" id="UP000515800"/>
    </source>
</evidence>
<comment type="similarity">
    <text evidence="2 14">In the C-terminal section; belongs to the peptidase M41 family.</text>
</comment>
<evidence type="ECO:0000256" key="6">
    <source>
        <dbReference type="ARBA" id="ARBA00022741"/>
    </source>
</evidence>
<keyword evidence="14" id="KW-1003">Cell membrane</keyword>
<keyword evidence="10 14" id="KW-1133">Transmembrane helix</keyword>
<evidence type="ECO:0000256" key="2">
    <source>
        <dbReference type="ARBA" id="ARBA00010044"/>
    </source>
</evidence>
<dbReference type="GO" id="GO:0016887">
    <property type="term" value="F:ATP hydrolysis activity"/>
    <property type="evidence" value="ECO:0007669"/>
    <property type="project" value="UniProtKB-UniRule"/>
</dbReference>
<evidence type="ECO:0000313" key="17">
    <source>
        <dbReference type="EMBL" id="QNN76017.1"/>
    </source>
</evidence>
<dbReference type="GO" id="GO:0006508">
    <property type="term" value="P:proteolysis"/>
    <property type="evidence" value="ECO:0007669"/>
    <property type="project" value="UniProtKB-KW"/>
</dbReference>
<dbReference type="RefSeq" id="WP_187529845.1">
    <property type="nucleotide sequence ID" value="NZ_CP060724.1"/>
</dbReference>
<dbReference type="Gene3D" id="1.20.58.760">
    <property type="entry name" value="Peptidase M41"/>
    <property type="match status" value="1"/>
</dbReference>
<comment type="cofactor">
    <cofactor evidence="14">
        <name>Zn(2+)</name>
        <dbReference type="ChEBI" id="CHEBI:29105"/>
    </cofactor>
    <text evidence="14">Binds 1 zinc ion per subunit.</text>
</comment>
<keyword evidence="18" id="KW-1185">Reference proteome</keyword>
<dbReference type="Proteomes" id="UP000515800">
    <property type="component" value="Chromosome"/>
</dbReference>
<dbReference type="SMART" id="SM00382">
    <property type="entry name" value="AAA"/>
    <property type="match status" value="1"/>
</dbReference>
<feature type="binding site" evidence="14">
    <location>
        <position position="458"/>
    </location>
    <ligand>
        <name>Zn(2+)</name>
        <dbReference type="ChEBI" id="CHEBI:29105"/>
        <note>catalytic</note>
    </ligand>
</feature>
<keyword evidence="11 14" id="KW-0482">Metalloprotease</keyword>
<dbReference type="InterPro" id="IPR041569">
    <property type="entry name" value="AAA_lid_3"/>
</dbReference>
<dbReference type="EMBL" id="CP060724">
    <property type="protein sequence ID" value="QNN76017.1"/>
    <property type="molecule type" value="Genomic_DNA"/>
</dbReference>
<feature type="active site" evidence="14">
    <location>
        <position position="459"/>
    </location>
</feature>
<keyword evidence="4 14" id="KW-0812">Transmembrane</keyword>
<dbReference type="GO" id="GO:0008270">
    <property type="term" value="F:zinc ion binding"/>
    <property type="evidence" value="ECO:0007669"/>
    <property type="project" value="UniProtKB-UniRule"/>
</dbReference>
<keyword evidence="5 14" id="KW-0479">Metal-binding</keyword>
<feature type="binding site" evidence="14">
    <location>
        <position position="534"/>
    </location>
    <ligand>
        <name>Zn(2+)</name>
        <dbReference type="ChEBI" id="CHEBI:29105"/>
        <note>catalytic</note>
    </ligand>
</feature>
<comment type="similarity">
    <text evidence="15">Belongs to the AAA ATPase family.</text>
</comment>
<feature type="binding site" evidence="14">
    <location>
        <position position="462"/>
    </location>
    <ligand>
        <name>Zn(2+)</name>
        <dbReference type="ChEBI" id="CHEBI:29105"/>
        <note>catalytic</note>
    </ligand>
</feature>
<dbReference type="FunFam" id="1.10.8.60:FF:000001">
    <property type="entry name" value="ATP-dependent zinc metalloprotease FtsH"/>
    <property type="match status" value="1"/>
</dbReference>
<dbReference type="GO" id="GO:0004176">
    <property type="term" value="F:ATP-dependent peptidase activity"/>
    <property type="evidence" value="ECO:0007669"/>
    <property type="project" value="InterPro"/>
</dbReference>
<evidence type="ECO:0000256" key="7">
    <source>
        <dbReference type="ARBA" id="ARBA00022801"/>
    </source>
</evidence>
<evidence type="ECO:0000256" key="4">
    <source>
        <dbReference type="ARBA" id="ARBA00022692"/>
    </source>
</evidence>
<dbReference type="NCBIfam" id="TIGR01241">
    <property type="entry name" value="FtsH_fam"/>
    <property type="match status" value="1"/>
</dbReference>
<evidence type="ECO:0000256" key="13">
    <source>
        <dbReference type="ARBA" id="ARBA00061570"/>
    </source>
</evidence>
<evidence type="ECO:0000256" key="5">
    <source>
        <dbReference type="ARBA" id="ARBA00022723"/>
    </source>
</evidence>
<feature type="binding site" evidence="14">
    <location>
        <begin position="236"/>
        <end position="243"/>
    </location>
    <ligand>
        <name>ATP</name>
        <dbReference type="ChEBI" id="CHEBI:30616"/>
    </ligand>
</feature>
<sequence>MNNRPSGNFVRNSLFYVIMLLAILGLVYWVAGPQQTTTVKKIETSTFMKQLNDKKIKSIQVKPGAGVYDITGKYRKPMTDKDTKNADNPLTKMFGGENKAKVTEFDVQVLTNDSVVENINKAAEKTKTEVTTKQEDSNMWGSILMTFLPILLMVGFFWFMMSGMNQGGKGGPGGVMGFGKSKAKPSDPEDNKVRFRDVAGAEEEKQELVEVVEFLKDPSKFTKLGAKIPKGVLLEGPPGTGKTLLARAVAGEAGVPFFSISGSDFVEMFVGVGASRVRDLFENAKKSAPSIIFIDEIDAVGRQRGAGMGGGHDEREQTLNQMLVEMDGFSGNEGIIVMAATNRADVLDPALLRPGRFDRKILVGRPDVKGREEILKVHSKGKPLSNDVDLKEIAKQTPGFVGADLANLLNEAALLAARQNKDVIEAVDVDEAEDRVIAGPAKKDRVVSAKERETVAYHEAGHAIVGLVLNEARVVHKVTIVPRGRAGGYAIMLPREDQMLMSKTDAMDQIAGLMGGRAAEEIIFNQQSSGASNDFEQATNIAHAMVTEYGMSDKLGMVQLANGGQPFLGRQYGESPAYSDETARLIDEEVRRLTTEGYQNARHIIETHKDAHAAIAKALLEFETLDEKQILSLFETGQMPTNTTVDANEDDNPMSYEEAKKVANEKVSSAIEERVDSDKSTVPVKVEVLYPRNK</sequence>
<dbReference type="InterPro" id="IPR003960">
    <property type="entry name" value="ATPase_AAA_CS"/>
</dbReference>
<dbReference type="HAMAP" id="MF_01458">
    <property type="entry name" value="FtsH"/>
    <property type="match status" value="1"/>
</dbReference>
<dbReference type="GO" id="GO:0005524">
    <property type="term" value="F:ATP binding"/>
    <property type="evidence" value="ECO:0007669"/>
    <property type="project" value="UniProtKB-UniRule"/>
</dbReference>
<dbReference type="AlphaFoldDB" id="A0A7G9T7E2"/>
<keyword evidence="8 14" id="KW-0862">Zinc</keyword>
<reference evidence="17 18" key="1">
    <citation type="submission" date="2020-08" db="EMBL/GenBank/DDBJ databases">
        <title>Genome sequence of Weissella diestrammenae KACC 16890T.</title>
        <authorList>
            <person name="Hyun D.-W."/>
            <person name="Bae J.-W."/>
        </authorList>
    </citation>
    <scope>NUCLEOTIDE SEQUENCE [LARGE SCALE GENOMIC DNA]</scope>
    <source>
        <strain evidence="17 18">KACC 16890</strain>
    </source>
</reference>
<dbReference type="InterPro" id="IPR003593">
    <property type="entry name" value="AAA+_ATPase"/>
</dbReference>
<evidence type="ECO:0000256" key="3">
    <source>
        <dbReference type="ARBA" id="ARBA00022670"/>
    </source>
</evidence>
<evidence type="ECO:0000256" key="10">
    <source>
        <dbReference type="ARBA" id="ARBA00022989"/>
    </source>
</evidence>
<dbReference type="GO" id="GO:0005886">
    <property type="term" value="C:plasma membrane"/>
    <property type="evidence" value="ECO:0007669"/>
    <property type="project" value="UniProtKB-SubCell"/>
</dbReference>
<dbReference type="Pfam" id="PF00004">
    <property type="entry name" value="AAA"/>
    <property type="match status" value="1"/>
</dbReference>
<evidence type="ECO:0000256" key="9">
    <source>
        <dbReference type="ARBA" id="ARBA00022840"/>
    </source>
</evidence>
<evidence type="ECO:0000256" key="8">
    <source>
        <dbReference type="ARBA" id="ARBA00022833"/>
    </source>
</evidence>
<dbReference type="SUPFAM" id="SSF140990">
    <property type="entry name" value="FtsH protease domain-like"/>
    <property type="match status" value="1"/>
</dbReference>